<reference evidence="2" key="1">
    <citation type="journal article" date="2012" name="PLoS ONE">
        <title>Comparative analysis of genome sequences covering the seven cronobacter species.</title>
        <authorList>
            <person name="Joseph S."/>
            <person name="Desai P."/>
            <person name="Ji Y."/>
            <person name="Cummings C.A."/>
            <person name="Shih R."/>
            <person name="Degoricija L."/>
            <person name="Rico A."/>
            <person name="Brzoska P."/>
            <person name="Hamby S.E."/>
            <person name="Masood N."/>
            <person name="Hariri S."/>
            <person name="Sonbol H."/>
            <person name="Chuzhanova N."/>
            <person name="McClelland M."/>
            <person name="Furtado M.R."/>
            <person name="Forsythe S.J."/>
        </authorList>
    </citation>
    <scope>NUCLEOTIDE SEQUENCE [LARGE SCALE GENOMIC DNA]</scope>
    <source>
        <strain evidence="2">1210</strain>
    </source>
</reference>
<evidence type="ECO:0000313" key="2">
    <source>
        <dbReference type="Proteomes" id="UP000009342"/>
    </source>
</evidence>
<name>A0ABP1WDL5_9ENTR</name>
<dbReference type="Pfam" id="PF17496">
    <property type="entry name" value="DUF5431"/>
    <property type="match status" value="1"/>
</dbReference>
<protein>
    <recommendedName>
        <fullName evidence="3">Cytoplasmic protein</fullName>
    </recommendedName>
</protein>
<keyword evidence="2" id="KW-1185">Reference proteome</keyword>
<dbReference type="InterPro" id="IPR035273">
    <property type="entry name" value="DUF5431"/>
</dbReference>
<evidence type="ECO:0000313" key="1">
    <source>
        <dbReference type="EMBL" id="CCJ82731.1"/>
    </source>
</evidence>
<evidence type="ECO:0008006" key="3">
    <source>
        <dbReference type="Google" id="ProtNLM"/>
    </source>
</evidence>
<comment type="caution">
    <text evidence="1">The sequence shown here is derived from an EMBL/GenBank/DDBJ whole genome shotgun (WGS) entry which is preliminary data.</text>
</comment>
<sequence>MAAALEAFCLLRSAEMQNVVRQKEESHETAAKYPVLMRINALYHVVNVYISDAPSAD</sequence>
<dbReference type="Proteomes" id="UP000009342">
    <property type="component" value="Unassembled WGS sequence"/>
</dbReference>
<proteinExistence type="predicted"/>
<organism evidence="1 2">
    <name type="scientific">Cronobacter dublinensis 1210</name>
    <dbReference type="NCBI Taxonomy" id="1208656"/>
    <lineage>
        <taxon>Bacteria</taxon>
        <taxon>Pseudomonadati</taxon>
        <taxon>Pseudomonadota</taxon>
        <taxon>Gammaproteobacteria</taxon>
        <taxon>Enterobacterales</taxon>
        <taxon>Enterobacteriaceae</taxon>
        <taxon>Cronobacter</taxon>
    </lineage>
</organism>
<gene>
    <name evidence="1" type="ORF">BN134_3498</name>
</gene>
<dbReference type="EMBL" id="CAKZ01000166">
    <property type="protein sequence ID" value="CCJ82731.1"/>
    <property type="molecule type" value="Genomic_DNA"/>
</dbReference>
<accession>A0ABP1WDL5</accession>